<evidence type="ECO:0000313" key="2">
    <source>
        <dbReference type="EMBL" id="TVV75932.1"/>
    </source>
</evidence>
<gene>
    <name evidence="2" type="ORF">FOY91_05650</name>
</gene>
<feature type="transmembrane region" description="Helical" evidence="1">
    <location>
        <begin position="66"/>
        <end position="87"/>
    </location>
</feature>
<organism evidence="2 3">
    <name type="scientific">Alterirhizorhabdus solaris</name>
    <dbReference type="NCBI Taxonomy" id="2529389"/>
    <lineage>
        <taxon>Bacteria</taxon>
        <taxon>Pseudomonadati</taxon>
        <taxon>Pseudomonadota</taxon>
        <taxon>Alphaproteobacteria</taxon>
        <taxon>Sphingomonadales</taxon>
        <taxon>Rhizorhabdaceae</taxon>
        <taxon>Alterirhizorhabdus</taxon>
    </lineage>
</organism>
<dbReference type="AlphaFoldDB" id="A0A558R9H4"/>
<evidence type="ECO:0000313" key="3">
    <source>
        <dbReference type="Proteomes" id="UP000318681"/>
    </source>
</evidence>
<dbReference type="RefSeq" id="WP_145149006.1">
    <property type="nucleotide sequence ID" value="NZ_VNIM01000015.1"/>
</dbReference>
<name>A0A558R9H4_9SPHN</name>
<reference evidence="2 3" key="1">
    <citation type="submission" date="2019-07" db="EMBL/GenBank/DDBJ databases">
        <title>Sphingomonas solaris sp. nov., isolated from a solar panel from Boston, Massachusetts.</title>
        <authorList>
            <person name="Tanner K."/>
            <person name="Pascual J."/>
            <person name="Mancuso C."/>
            <person name="Pereto J."/>
            <person name="Khalil A."/>
            <person name="Vilanova C."/>
        </authorList>
    </citation>
    <scope>NUCLEOTIDE SEQUENCE [LARGE SCALE GENOMIC DNA]</scope>
    <source>
        <strain evidence="2 3">R4DWN</strain>
    </source>
</reference>
<keyword evidence="1" id="KW-0472">Membrane</keyword>
<protein>
    <submittedName>
        <fullName evidence="2">Uncharacterized protein</fullName>
    </submittedName>
</protein>
<keyword evidence="3" id="KW-1185">Reference proteome</keyword>
<dbReference type="EMBL" id="VNIM01000015">
    <property type="protein sequence ID" value="TVV75932.1"/>
    <property type="molecule type" value="Genomic_DNA"/>
</dbReference>
<dbReference type="OrthoDB" id="7596098at2"/>
<accession>A0A558R9H4</accession>
<dbReference type="Proteomes" id="UP000318681">
    <property type="component" value="Unassembled WGS sequence"/>
</dbReference>
<evidence type="ECO:0000256" key="1">
    <source>
        <dbReference type="SAM" id="Phobius"/>
    </source>
</evidence>
<proteinExistence type="predicted"/>
<comment type="caution">
    <text evidence="2">The sequence shown here is derived from an EMBL/GenBank/DDBJ whole genome shotgun (WGS) entry which is preliminary data.</text>
</comment>
<keyword evidence="1" id="KW-0812">Transmembrane</keyword>
<feature type="transmembrane region" description="Helical" evidence="1">
    <location>
        <begin position="32"/>
        <end position="54"/>
    </location>
</feature>
<sequence>MADARAREQLRQEREAFDRSCRHSEAWFRLRLALGYLGFGIMLAITGTAAWVLFHPEAYGPLPVGASAIAVMTQTLGLGFAIVRMVLLQPQVASLTPATVASRTTPTTCRKSFTAAIAAAPTTITANEG</sequence>
<keyword evidence="1" id="KW-1133">Transmembrane helix</keyword>